<dbReference type="SUPFAM" id="SSF82199">
    <property type="entry name" value="SET domain"/>
    <property type="match status" value="1"/>
</dbReference>
<feature type="compositionally biased region" description="Acidic residues" evidence="1">
    <location>
        <begin position="320"/>
        <end position="333"/>
    </location>
</feature>
<dbReference type="InterPro" id="IPR011990">
    <property type="entry name" value="TPR-like_helical_dom_sf"/>
</dbReference>
<feature type="region of interest" description="Disordered" evidence="1">
    <location>
        <begin position="265"/>
        <end position="392"/>
    </location>
</feature>
<feature type="compositionally biased region" description="Low complexity" evidence="1">
    <location>
        <begin position="378"/>
        <end position="392"/>
    </location>
</feature>
<accession>A0ABQ8UDD3</accession>
<dbReference type="EMBL" id="JAPMOS010000050">
    <property type="protein sequence ID" value="KAJ4457287.1"/>
    <property type="molecule type" value="Genomic_DNA"/>
</dbReference>
<proteinExistence type="predicted"/>
<protein>
    <recommendedName>
        <fullName evidence="4">SET domain-containing protein</fullName>
    </recommendedName>
</protein>
<dbReference type="Gene3D" id="1.25.40.10">
    <property type="entry name" value="Tetratricopeptide repeat domain"/>
    <property type="match status" value="1"/>
</dbReference>
<dbReference type="PANTHER" id="PTHR12197">
    <property type="entry name" value="HISTONE-LYSINE N-METHYLTRANSFERASE SMYD"/>
    <property type="match status" value="1"/>
</dbReference>
<name>A0ABQ8UDD3_9EUKA</name>
<keyword evidence="3" id="KW-1185">Reference proteome</keyword>
<comment type="caution">
    <text evidence="2">The sequence shown here is derived from an EMBL/GenBank/DDBJ whole genome shotgun (WGS) entry which is preliminary data.</text>
</comment>
<dbReference type="InterPro" id="IPR050869">
    <property type="entry name" value="H3K4_H4K5_MeTrfase"/>
</dbReference>
<evidence type="ECO:0008006" key="4">
    <source>
        <dbReference type="Google" id="ProtNLM"/>
    </source>
</evidence>
<reference evidence="2" key="1">
    <citation type="journal article" date="2022" name="bioRxiv">
        <title>Genomics of Preaxostyla Flagellates Illuminates Evolutionary Transitions and the Path Towards Mitochondrial Loss.</title>
        <authorList>
            <person name="Novak L.V.F."/>
            <person name="Treitli S.C."/>
            <person name="Pyrih J."/>
            <person name="Halakuc P."/>
            <person name="Pipaliya S.V."/>
            <person name="Vacek V."/>
            <person name="Brzon O."/>
            <person name="Soukal P."/>
            <person name="Eme L."/>
            <person name="Dacks J.B."/>
            <person name="Karnkowska A."/>
            <person name="Elias M."/>
            <person name="Hampl V."/>
        </authorList>
    </citation>
    <scope>NUCLEOTIDE SEQUENCE</scope>
    <source>
        <strain evidence="2">RCP-MX</strain>
    </source>
</reference>
<dbReference type="CDD" id="cd20071">
    <property type="entry name" value="SET_SMYD"/>
    <property type="match status" value="1"/>
</dbReference>
<dbReference type="Gene3D" id="2.170.270.10">
    <property type="entry name" value="SET domain"/>
    <property type="match status" value="1"/>
</dbReference>
<evidence type="ECO:0000313" key="3">
    <source>
        <dbReference type="Proteomes" id="UP001141327"/>
    </source>
</evidence>
<evidence type="ECO:0000256" key="1">
    <source>
        <dbReference type="SAM" id="MobiDB-lite"/>
    </source>
</evidence>
<feature type="compositionally biased region" description="Acidic residues" evidence="1">
    <location>
        <begin position="294"/>
        <end position="308"/>
    </location>
</feature>
<organism evidence="2 3">
    <name type="scientific">Paratrimastix pyriformis</name>
    <dbReference type="NCBI Taxonomy" id="342808"/>
    <lineage>
        <taxon>Eukaryota</taxon>
        <taxon>Metamonada</taxon>
        <taxon>Preaxostyla</taxon>
        <taxon>Paratrimastigidae</taxon>
        <taxon>Paratrimastix</taxon>
    </lineage>
</organism>
<sequence>MLAIRECESMGKCSFAPRSYEPGEVVLRDKPLISWLHGDSRDLLIRFASLSAESQHAVLSLYCPSFTLPECRLENDLFERFSSVPHDARVESRHLHRWAASVAALALSATPLSRAVIFQLLLISRFNSFAFVREDNSAEDEQTPADGRPVALFAQACRVAHSCCPNTVFARAGGALVLRALRAIAQGEMVTTAYISLRQLRKSTPIRRALLARDYLFFCRCPRCAGPDRSRLMRCPRCGGPRGVRTDGGYRDPFRRAGDEGCWLALGHPAPGESADTGNVGDGAKSSSSSSSSDDGDDFEYDQDEDEQPGPMLIEGGGLDGDESSEEGDEDNGDSSLAESGDKEGKGDAGAGTASGQGASVPPGALSQRPASPLVTRAPGRQAEPAAAASPAPLWSCPECHARWADGEAPLAEEEAVVVAATRALAHLGPLAAHSMELAAVAARAGARLGRFHWTCGWCEGHLALCGLLHALPQVRAALWSRAPGAGTCKGTGADEPATPQALGADGQSASLFPLPADLPGPLAGALGGHLEAFAGHLAASGLDESSPLVGADHWYRLGLLIQQALKPPAPARPAATLLVGPHGGHLKALTLMTSATWLEGPALQRGLGLGGPARRLGLRFHLAV</sequence>
<gene>
    <name evidence="2" type="ORF">PAPYR_7296</name>
</gene>
<dbReference type="InterPro" id="IPR046341">
    <property type="entry name" value="SET_dom_sf"/>
</dbReference>
<evidence type="ECO:0000313" key="2">
    <source>
        <dbReference type="EMBL" id="KAJ4457287.1"/>
    </source>
</evidence>
<feature type="compositionally biased region" description="Low complexity" evidence="1">
    <location>
        <begin position="282"/>
        <end position="293"/>
    </location>
</feature>
<dbReference type="Proteomes" id="UP001141327">
    <property type="component" value="Unassembled WGS sequence"/>
</dbReference>